<dbReference type="InterPro" id="IPR052183">
    <property type="entry name" value="IS_Transposase"/>
</dbReference>
<feature type="domain" description="DDE" evidence="1">
    <location>
        <begin position="7"/>
        <end position="57"/>
    </location>
</feature>
<name>A0ABS2D311_9SPHN</name>
<evidence type="ECO:0000259" key="1">
    <source>
        <dbReference type="Pfam" id="PF13610"/>
    </source>
</evidence>
<reference evidence="2 3" key="1">
    <citation type="submission" date="2020-12" db="EMBL/GenBank/DDBJ databases">
        <title>Sphingomonas sp.</title>
        <authorList>
            <person name="Kim M.K."/>
        </authorList>
    </citation>
    <scope>NUCLEOTIDE SEQUENCE [LARGE SCALE GENOMIC DNA]</scope>
    <source>
        <strain evidence="2 3">BT552</strain>
    </source>
</reference>
<dbReference type="PANTHER" id="PTHR35528">
    <property type="entry name" value="BLL1675 PROTEIN"/>
    <property type="match status" value="1"/>
</dbReference>
<dbReference type="PANTHER" id="PTHR35528:SF3">
    <property type="entry name" value="BLL1675 PROTEIN"/>
    <property type="match status" value="1"/>
</dbReference>
<dbReference type="InterPro" id="IPR032874">
    <property type="entry name" value="DDE_dom"/>
</dbReference>
<evidence type="ECO:0000313" key="3">
    <source>
        <dbReference type="Proteomes" id="UP000763641"/>
    </source>
</evidence>
<dbReference type="Proteomes" id="UP000763641">
    <property type="component" value="Unassembled WGS sequence"/>
</dbReference>
<comment type="caution">
    <text evidence="2">The sequence shown here is derived from an EMBL/GenBank/DDBJ whole genome shotgun (WGS) entry which is preliminary data.</text>
</comment>
<organism evidence="2 3">
    <name type="scientific">Sphingomonas longa</name>
    <dbReference type="NCBI Taxonomy" id="2778730"/>
    <lineage>
        <taxon>Bacteria</taxon>
        <taxon>Pseudomonadati</taxon>
        <taxon>Pseudomonadota</taxon>
        <taxon>Alphaproteobacteria</taxon>
        <taxon>Sphingomonadales</taxon>
        <taxon>Sphingomonadaceae</taxon>
        <taxon>Sphingomonas</taxon>
    </lineage>
</organism>
<protein>
    <submittedName>
        <fullName evidence="2">DDE-type integrase/transposase/recombinase</fullName>
    </submittedName>
</protein>
<proteinExistence type="predicted"/>
<accession>A0ABS2D311</accession>
<evidence type="ECO:0000313" key="2">
    <source>
        <dbReference type="EMBL" id="MBM6575297.1"/>
    </source>
</evidence>
<dbReference type="EMBL" id="JAFEMC010000001">
    <property type="protein sequence ID" value="MBM6575297.1"/>
    <property type="molecule type" value="Genomic_DNA"/>
</dbReference>
<gene>
    <name evidence="2" type="ORF">ILT43_02860</name>
</gene>
<keyword evidence="3" id="KW-1185">Reference proteome</keyword>
<dbReference type="Pfam" id="PF13610">
    <property type="entry name" value="DDE_Tnp_IS240"/>
    <property type="match status" value="1"/>
</dbReference>
<sequence>MRDFCDWRWHLDEMHVKLIGETVLLWRAVDHEGKVMESYVTQRRENAAALTFIKKAL</sequence>